<dbReference type="Pfam" id="PF09860">
    <property type="entry name" value="DUF2087"/>
    <property type="match status" value="1"/>
</dbReference>
<evidence type="ECO:0000313" key="3">
    <source>
        <dbReference type="Proteomes" id="UP001476950"/>
    </source>
</evidence>
<organism evidence="2 3">
    <name type="scientific">Stenomitos frigidus AS-A4</name>
    <dbReference type="NCBI Taxonomy" id="2933935"/>
    <lineage>
        <taxon>Bacteria</taxon>
        <taxon>Bacillati</taxon>
        <taxon>Cyanobacteriota</taxon>
        <taxon>Cyanophyceae</taxon>
        <taxon>Leptolyngbyales</taxon>
        <taxon>Leptolyngbyaceae</taxon>
        <taxon>Stenomitos</taxon>
    </lineage>
</organism>
<reference evidence="2 3" key="1">
    <citation type="submission" date="2022-04" db="EMBL/GenBank/DDBJ databases">
        <title>Positive selection, recombination, and allopatry shape intraspecific diversity of widespread and dominant cyanobacteria.</title>
        <authorList>
            <person name="Wei J."/>
            <person name="Shu W."/>
            <person name="Hu C."/>
        </authorList>
    </citation>
    <scope>NUCLEOTIDE SEQUENCE [LARGE SCALE GENOMIC DNA]</scope>
    <source>
        <strain evidence="2 3">AS-A4</strain>
    </source>
</reference>
<keyword evidence="3" id="KW-1185">Reference proteome</keyword>
<sequence length="132" mass="14991">MIGRDQVIKVLGRLLSSGPIDHLPKKFSDTELLMALAASSFNAKQEYSEKEVNDHLVNWLKGFTCPTGLDHVTVRRYLIDLKFLLRNPSGSSYWTNEAVIALVLESEASTVHPRDVLAEVQRQREERKRSNV</sequence>
<comment type="caution">
    <text evidence="2">The sequence shown here is derived from an EMBL/GenBank/DDBJ whole genome shotgun (WGS) entry which is preliminary data.</text>
</comment>
<evidence type="ECO:0000259" key="1">
    <source>
        <dbReference type="Pfam" id="PF09860"/>
    </source>
</evidence>
<feature type="domain" description="DUF2087" evidence="1">
    <location>
        <begin position="21"/>
        <end position="94"/>
    </location>
</feature>
<dbReference type="Proteomes" id="UP001476950">
    <property type="component" value="Unassembled WGS sequence"/>
</dbReference>
<name>A0ABV0KS34_9CYAN</name>
<gene>
    <name evidence="2" type="ORF">NDI38_26960</name>
</gene>
<dbReference type="RefSeq" id="WP_190448873.1">
    <property type="nucleotide sequence ID" value="NZ_JAMPLM010000050.1"/>
</dbReference>
<accession>A0ABV0KS34</accession>
<protein>
    <submittedName>
        <fullName evidence="2">DUF2087 domain-containing protein</fullName>
    </submittedName>
</protein>
<evidence type="ECO:0000313" key="2">
    <source>
        <dbReference type="EMBL" id="MEP1062019.1"/>
    </source>
</evidence>
<dbReference type="InterPro" id="IPR018656">
    <property type="entry name" value="DUF2087"/>
</dbReference>
<dbReference type="EMBL" id="JAMPLM010000050">
    <property type="protein sequence ID" value="MEP1062019.1"/>
    <property type="molecule type" value="Genomic_DNA"/>
</dbReference>
<proteinExistence type="predicted"/>